<dbReference type="Gene3D" id="1.20.1250.20">
    <property type="entry name" value="MFS general substrate transporter like domains"/>
    <property type="match status" value="2"/>
</dbReference>
<dbReference type="Proteomes" id="UP001642540">
    <property type="component" value="Unassembled WGS sequence"/>
</dbReference>
<evidence type="ECO:0000256" key="3">
    <source>
        <dbReference type="ARBA" id="ARBA00023136"/>
    </source>
</evidence>
<organism evidence="5 6">
    <name type="scientific">Orchesella dallaii</name>
    <dbReference type="NCBI Taxonomy" id="48710"/>
    <lineage>
        <taxon>Eukaryota</taxon>
        <taxon>Metazoa</taxon>
        <taxon>Ecdysozoa</taxon>
        <taxon>Arthropoda</taxon>
        <taxon>Hexapoda</taxon>
        <taxon>Collembola</taxon>
        <taxon>Entomobryomorpha</taxon>
        <taxon>Entomobryoidea</taxon>
        <taxon>Orchesellidae</taxon>
        <taxon>Orchesellinae</taxon>
        <taxon>Orchesella</taxon>
    </lineage>
</organism>
<feature type="transmembrane region" description="Helical" evidence="4">
    <location>
        <begin position="205"/>
        <end position="226"/>
    </location>
</feature>
<name>A0ABP1RFM3_9HEXA</name>
<evidence type="ECO:0000256" key="2">
    <source>
        <dbReference type="ARBA" id="ARBA00022989"/>
    </source>
</evidence>
<dbReference type="InterPro" id="IPR011701">
    <property type="entry name" value="MFS"/>
</dbReference>
<dbReference type="EMBL" id="CAXLJM020000069">
    <property type="protein sequence ID" value="CAL8125718.1"/>
    <property type="molecule type" value="Genomic_DNA"/>
</dbReference>
<dbReference type="SUPFAM" id="SSF103473">
    <property type="entry name" value="MFS general substrate transporter"/>
    <property type="match status" value="1"/>
</dbReference>
<feature type="transmembrane region" description="Helical" evidence="4">
    <location>
        <begin position="117"/>
        <end position="137"/>
    </location>
</feature>
<feature type="transmembrane region" description="Helical" evidence="4">
    <location>
        <begin position="392"/>
        <end position="417"/>
    </location>
</feature>
<accession>A0ABP1RFM3</accession>
<feature type="transmembrane region" description="Helical" evidence="4">
    <location>
        <begin position="158"/>
        <end position="178"/>
    </location>
</feature>
<evidence type="ECO:0000256" key="4">
    <source>
        <dbReference type="SAM" id="Phobius"/>
    </source>
</evidence>
<protein>
    <recommendedName>
        <fullName evidence="7">Sodium-dependent glucose transporter 1</fullName>
    </recommendedName>
</protein>
<reference evidence="5 6" key="1">
    <citation type="submission" date="2024-08" db="EMBL/GenBank/DDBJ databases">
        <authorList>
            <person name="Cucini C."/>
            <person name="Frati F."/>
        </authorList>
    </citation>
    <scope>NUCLEOTIDE SEQUENCE [LARGE SCALE GENOMIC DNA]</scope>
</reference>
<keyword evidence="1 4" id="KW-0812">Transmembrane</keyword>
<dbReference type="PANTHER" id="PTHR23121">
    <property type="entry name" value="SODIUM-DEPENDENT GLUCOSE TRANSPORTER 1"/>
    <property type="match status" value="1"/>
</dbReference>
<dbReference type="InterPro" id="IPR036259">
    <property type="entry name" value="MFS_trans_sf"/>
</dbReference>
<gene>
    <name evidence="5" type="ORF">ODALV1_LOCUS21093</name>
</gene>
<comment type="caution">
    <text evidence="5">The sequence shown here is derived from an EMBL/GenBank/DDBJ whole genome shotgun (WGS) entry which is preliminary data.</text>
</comment>
<feature type="transmembrane region" description="Helical" evidence="4">
    <location>
        <begin position="341"/>
        <end position="360"/>
    </location>
</feature>
<feature type="transmembrane region" description="Helical" evidence="4">
    <location>
        <begin position="28"/>
        <end position="48"/>
    </location>
</feature>
<feature type="transmembrane region" description="Helical" evidence="4">
    <location>
        <begin position="366"/>
        <end position="385"/>
    </location>
</feature>
<feature type="transmembrane region" description="Helical" evidence="4">
    <location>
        <begin position="315"/>
        <end position="334"/>
    </location>
</feature>
<keyword evidence="3 4" id="KW-0472">Membrane</keyword>
<proteinExistence type="predicted"/>
<evidence type="ECO:0008006" key="7">
    <source>
        <dbReference type="Google" id="ProtNLM"/>
    </source>
</evidence>
<evidence type="ECO:0000313" key="6">
    <source>
        <dbReference type="Proteomes" id="UP001642540"/>
    </source>
</evidence>
<keyword evidence="2 4" id="KW-1133">Transmembrane helix</keyword>
<evidence type="ECO:0000256" key="1">
    <source>
        <dbReference type="ARBA" id="ARBA00022692"/>
    </source>
</evidence>
<dbReference type="PANTHER" id="PTHR23121:SF9">
    <property type="entry name" value="SODIUM-DEPENDENT GLUCOSE TRANSPORTER 1"/>
    <property type="match status" value="1"/>
</dbReference>
<keyword evidence="6" id="KW-1185">Reference proteome</keyword>
<feature type="transmembrane region" description="Helical" evidence="4">
    <location>
        <begin position="95"/>
        <end position="111"/>
    </location>
</feature>
<dbReference type="Pfam" id="PF07690">
    <property type="entry name" value="MFS_1"/>
    <property type="match status" value="1"/>
</dbReference>
<sequence length="459" mass="50782">MEQRKISMPVSASDVIRINKLVTQKQKIITAIGIFYGNIAFGCAFNTYGPSITSLQNKYGTDDATISTVFSILTGSYMIGALLAGIIFNYVNRQLTIAVLLASIAAMMLLTPHCPTITLYFMTAAVVGISSGCYDTAQIVWMMEMMQKDCPPYVQCQHFCYALGANLGSLIMAPFLGVQETDTTSPPDTTSSNDKTDHSQLIKPYTIIAFMLIVSVIYHSIVFIFFRYHPPPPEMIETELSETSKLTNFTTKVSQVAEKESSFGAWSWPKLRMVVLICCFCGAYQSMELCTFQFFPKFGQNSDLHLSESASTYVLTGMTASFAIGRAISIIAIFKISGQYMLCGNLVLMVIANILLLGWARNSISMLWASGIIFGMGFSSVYASFTSYVERYIYFTNFIGSMMLVCGSGVAAIYPLIVGSFIEQNPIVLSYTSFFSIIVLIFSFGTLSYLTHKNKTRYL</sequence>
<evidence type="ECO:0000313" key="5">
    <source>
        <dbReference type="EMBL" id="CAL8125718.1"/>
    </source>
</evidence>
<feature type="transmembrane region" description="Helical" evidence="4">
    <location>
        <begin position="68"/>
        <end position="88"/>
    </location>
</feature>
<feature type="transmembrane region" description="Helical" evidence="4">
    <location>
        <begin position="429"/>
        <end position="450"/>
    </location>
</feature>
<feature type="transmembrane region" description="Helical" evidence="4">
    <location>
        <begin position="273"/>
        <end position="295"/>
    </location>
</feature>